<evidence type="ECO:0008006" key="3">
    <source>
        <dbReference type="Google" id="ProtNLM"/>
    </source>
</evidence>
<evidence type="ECO:0000313" key="2">
    <source>
        <dbReference type="Proteomes" id="UP000199632"/>
    </source>
</evidence>
<dbReference type="Gene3D" id="1.20.120.450">
    <property type="entry name" value="dinb family like domain"/>
    <property type="match status" value="1"/>
</dbReference>
<dbReference type="OrthoDB" id="3826178at2"/>
<dbReference type="SUPFAM" id="SSF109854">
    <property type="entry name" value="DinB/YfiT-like putative metalloenzymes"/>
    <property type="match status" value="1"/>
</dbReference>
<name>A0A1H3LPK4_9ACTN</name>
<gene>
    <name evidence="1" type="ORF">SAMN05421684_0883</name>
</gene>
<accession>A0A1H3LPK4</accession>
<proteinExistence type="predicted"/>
<dbReference type="Proteomes" id="UP000199632">
    <property type="component" value="Unassembled WGS sequence"/>
</dbReference>
<dbReference type="InterPro" id="IPR034660">
    <property type="entry name" value="DinB/YfiT-like"/>
</dbReference>
<evidence type="ECO:0000313" key="1">
    <source>
        <dbReference type="EMBL" id="SDY66293.1"/>
    </source>
</evidence>
<organism evidence="1 2">
    <name type="scientific">Asanoa ishikariensis</name>
    <dbReference type="NCBI Taxonomy" id="137265"/>
    <lineage>
        <taxon>Bacteria</taxon>
        <taxon>Bacillati</taxon>
        <taxon>Actinomycetota</taxon>
        <taxon>Actinomycetes</taxon>
        <taxon>Micromonosporales</taxon>
        <taxon>Micromonosporaceae</taxon>
        <taxon>Asanoa</taxon>
    </lineage>
</organism>
<protein>
    <recommendedName>
        <fullName evidence="3">DinB superfamily protein</fullName>
    </recommendedName>
</protein>
<dbReference type="STRING" id="137265.SAMN05421684_0883"/>
<dbReference type="RefSeq" id="WP_143049638.1">
    <property type="nucleotide sequence ID" value="NZ_BOND01000015.1"/>
</dbReference>
<dbReference type="AlphaFoldDB" id="A0A1H3LPK4"/>
<reference evidence="2" key="1">
    <citation type="submission" date="2016-10" db="EMBL/GenBank/DDBJ databases">
        <authorList>
            <person name="Varghese N."/>
            <person name="Submissions S."/>
        </authorList>
    </citation>
    <scope>NUCLEOTIDE SEQUENCE [LARGE SCALE GENOMIC DNA]</scope>
    <source>
        <strain evidence="2">DSM 44718</strain>
    </source>
</reference>
<sequence>MTDPLSPAQAVDRLRTDHALLLATVDGLDGDALAADYATDAGPLGDFCASLHDLVAHVLMWNEINLAVLTEADRGRDHWSLAPAFETAETGRALNQAGVASGRMLAADLLLDRLASTHAALLDQFAGYAEDDWRDRAGPLAARVFTVPGREPFWHAALHLRAVPAGVR</sequence>
<keyword evidence="2" id="KW-1185">Reference proteome</keyword>
<dbReference type="EMBL" id="FNQB01000001">
    <property type="protein sequence ID" value="SDY66293.1"/>
    <property type="molecule type" value="Genomic_DNA"/>
</dbReference>